<dbReference type="OrthoDB" id="8794567at2"/>
<dbReference type="PANTHER" id="PTHR39586">
    <property type="entry name" value="CYTOPLASMIC PROTEIN-RELATED"/>
    <property type="match status" value="1"/>
</dbReference>
<dbReference type="RefSeq" id="WP_141343713.1">
    <property type="nucleotide sequence ID" value="NZ_BJLF01000001.1"/>
</dbReference>
<sequence>MNTVHQKMLKLLIDTEYTLKQSGLWEANRPSTEALLSSQPFAVDSLHPEQWLQWIFIPKMQQIVSLQHALPVKLAISPYFEQMCQGKPEWVKVIKVLKEIDEVCA</sequence>
<evidence type="ECO:0000259" key="1">
    <source>
        <dbReference type="Pfam" id="PF04287"/>
    </source>
</evidence>
<dbReference type="SUPFAM" id="SSF158452">
    <property type="entry name" value="YqcC-like"/>
    <property type="match status" value="1"/>
</dbReference>
<dbReference type="InterPro" id="IPR007384">
    <property type="entry name" value="UCP006257"/>
</dbReference>
<reference evidence="2 3" key="1">
    <citation type="submission" date="2019-06" db="EMBL/GenBank/DDBJ databases">
        <title>Whole genome shotgun sequence of Vibrio inusitatus NBRC 102082.</title>
        <authorList>
            <person name="Hosoyama A."/>
            <person name="Uohara A."/>
            <person name="Ohji S."/>
            <person name="Ichikawa N."/>
        </authorList>
    </citation>
    <scope>NUCLEOTIDE SEQUENCE [LARGE SCALE GENOMIC DNA]</scope>
    <source>
        <strain evidence="2 3">NBRC 102082</strain>
    </source>
</reference>
<feature type="domain" description="YqcC-like" evidence="1">
    <location>
        <begin position="8"/>
        <end position="102"/>
    </location>
</feature>
<proteinExistence type="predicted"/>
<dbReference type="EMBL" id="BJLF01000001">
    <property type="protein sequence ID" value="GEA49344.1"/>
    <property type="molecule type" value="Genomic_DNA"/>
</dbReference>
<dbReference type="Proteomes" id="UP000318717">
    <property type="component" value="Unassembled WGS sequence"/>
</dbReference>
<gene>
    <name evidence="2" type="ORF">VIN01S_01480</name>
</gene>
<accession>A0A4Y3HSP8</accession>
<evidence type="ECO:0000313" key="2">
    <source>
        <dbReference type="EMBL" id="GEA49344.1"/>
    </source>
</evidence>
<protein>
    <recommendedName>
        <fullName evidence="1">YqcC-like domain-containing protein</fullName>
    </recommendedName>
</protein>
<organism evidence="2 3">
    <name type="scientific">Vibrio inusitatus NBRC 102082</name>
    <dbReference type="NCBI Taxonomy" id="1219070"/>
    <lineage>
        <taxon>Bacteria</taxon>
        <taxon>Pseudomonadati</taxon>
        <taxon>Pseudomonadota</taxon>
        <taxon>Gammaproteobacteria</taxon>
        <taxon>Vibrionales</taxon>
        <taxon>Vibrionaceae</taxon>
        <taxon>Vibrio</taxon>
    </lineage>
</organism>
<evidence type="ECO:0000313" key="3">
    <source>
        <dbReference type="Proteomes" id="UP000318717"/>
    </source>
</evidence>
<keyword evidence="3" id="KW-1185">Reference proteome</keyword>
<dbReference type="Pfam" id="PF04287">
    <property type="entry name" value="DUF446"/>
    <property type="match status" value="1"/>
</dbReference>
<dbReference type="AlphaFoldDB" id="A0A4Y3HSP8"/>
<name>A0A4Y3HSP8_9VIBR</name>
<dbReference type="PIRSF" id="PIRSF006257">
    <property type="entry name" value="UCP006257"/>
    <property type="match status" value="1"/>
</dbReference>
<dbReference type="PANTHER" id="PTHR39586:SF1">
    <property type="entry name" value="CYTOPLASMIC PROTEIN"/>
    <property type="match status" value="1"/>
</dbReference>
<dbReference type="Gene3D" id="1.20.1440.40">
    <property type="entry name" value="YqcC-like"/>
    <property type="match status" value="1"/>
</dbReference>
<comment type="caution">
    <text evidence="2">The sequence shown here is derived from an EMBL/GenBank/DDBJ whole genome shotgun (WGS) entry which is preliminary data.</text>
</comment>
<dbReference type="GO" id="GO:0044010">
    <property type="term" value="P:single-species biofilm formation"/>
    <property type="evidence" value="ECO:0007669"/>
    <property type="project" value="TreeGrafter"/>
</dbReference>
<dbReference type="InterPro" id="IPR036814">
    <property type="entry name" value="YqcC-like_sf"/>
</dbReference>
<dbReference type="InterPro" id="IPR023376">
    <property type="entry name" value="YqcC-like_dom"/>
</dbReference>